<organism evidence="6 7">
    <name type="scientific">Rubrobacter tropicus</name>
    <dbReference type="NCBI Taxonomy" id="2653851"/>
    <lineage>
        <taxon>Bacteria</taxon>
        <taxon>Bacillati</taxon>
        <taxon>Actinomycetota</taxon>
        <taxon>Rubrobacteria</taxon>
        <taxon>Rubrobacterales</taxon>
        <taxon>Rubrobacteraceae</taxon>
        <taxon>Rubrobacter</taxon>
    </lineage>
</organism>
<comment type="similarity">
    <text evidence="1">Belongs to the peptidase C40 family.</text>
</comment>
<evidence type="ECO:0000256" key="1">
    <source>
        <dbReference type="ARBA" id="ARBA00007074"/>
    </source>
</evidence>
<dbReference type="AlphaFoldDB" id="A0A6G8Q600"/>
<dbReference type="KEGG" id="rub:GBA63_04055"/>
<name>A0A6G8Q600_9ACTN</name>
<evidence type="ECO:0000256" key="2">
    <source>
        <dbReference type="ARBA" id="ARBA00022670"/>
    </source>
</evidence>
<keyword evidence="4" id="KW-0788">Thiol protease</keyword>
<dbReference type="PANTHER" id="PTHR47053:SF1">
    <property type="entry name" value="MUREIN DD-ENDOPEPTIDASE MEPH-RELATED"/>
    <property type="match status" value="1"/>
</dbReference>
<evidence type="ECO:0000313" key="6">
    <source>
        <dbReference type="EMBL" id="QIN81905.1"/>
    </source>
</evidence>
<proteinExistence type="inferred from homology"/>
<dbReference type="InterPro" id="IPR051202">
    <property type="entry name" value="Peptidase_C40"/>
</dbReference>
<dbReference type="Pfam" id="PF00877">
    <property type="entry name" value="NLPC_P60"/>
    <property type="match status" value="1"/>
</dbReference>
<keyword evidence="2" id="KW-0645">Protease</keyword>
<evidence type="ECO:0000256" key="3">
    <source>
        <dbReference type="ARBA" id="ARBA00022801"/>
    </source>
</evidence>
<dbReference type="InterPro" id="IPR038765">
    <property type="entry name" value="Papain-like_cys_pep_sf"/>
</dbReference>
<keyword evidence="7" id="KW-1185">Reference proteome</keyword>
<evidence type="ECO:0000313" key="7">
    <source>
        <dbReference type="Proteomes" id="UP000501452"/>
    </source>
</evidence>
<feature type="domain" description="NlpC/P60" evidence="5">
    <location>
        <begin position="128"/>
        <end position="254"/>
    </location>
</feature>
<dbReference type="GO" id="GO:0006508">
    <property type="term" value="P:proteolysis"/>
    <property type="evidence" value="ECO:0007669"/>
    <property type="project" value="UniProtKB-KW"/>
</dbReference>
<dbReference type="SUPFAM" id="SSF54001">
    <property type="entry name" value="Cysteine proteinases"/>
    <property type="match status" value="1"/>
</dbReference>
<dbReference type="PROSITE" id="PS51935">
    <property type="entry name" value="NLPC_P60"/>
    <property type="match status" value="1"/>
</dbReference>
<evidence type="ECO:0000259" key="5">
    <source>
        <dbReference type="PROSITE" id="PS51935"/>
    </source>
</evidence>
<dbReference type="InterPro" id="IPR000064">
    <property type="entry name" value="NLP_P60_dom"/>
</dbReference>
<dbReference type="Proteomes" id="UP000501452">
    <property type="component" value="Chromosome"/>
</dbReference>
<dbReference type="GO" id="GO:0008234">
    <property type="term" value="F:cysteine-type peptidase activity"/>
    <property type="evidence" value="ECO:0007669"/>
    <property type="project" value="UniProtKB-KW"/>
</dbReference>
<evidence type="ECO:0000256" key="4">
    <source>
        <dbReference type="ARBA" id="ARBA00022807"/>
    </source>
</evidence>
<dbReference type="EMBL" id="CP045119">
    <property type="protein sequence ID" value="QIN81905.1"/>
    <property type="molecule type" value="Genomic_DNA"/>
</dbReference>
<gene>
    <name evidence="6" type="ORF">GBA63_04055</name>
</gene>
<keyword evidence="3" id="KW-0378">Hydrolase</keyword>
<accession>A0A6G8Q600</accession>
<protein>
    <recommendedName>
        <fullName evidence="5">NlpC/P60 domain-containing protein</fullName>
    </recommendedName>
</protein>
<dbReference type="Gene3D" id="3.90.1720.10">
    <property type="entry name" value="endopeptidase domain like (from Nostoc punctiforme)"/>
    <property type="match status" value="1"/>
</dbReference>
<sequence length="254" mass="27973">MPQNLCNSWPVRHGLDISAYRRHNTNPVIPACRVAGSKGVKVEFLAERPEGLAVWLLQWRTRAVRILACRFPTRCSVWWPRSGEGGRMGSAVPRGLAAMVAAILVGLALAAGAARGEESPDAATTAARASGGDVVREAREYLGRPHDYRNRRCRASAATIDTPCLTRVVYARFGVVLPDDVRRQWKYGKRIASADLRPGDAVFFDADKNGYLDTVGVYSGSGYFVHASGYFGRVVETQMRFQNGYRGAKRMPVR</sequence>
<dbReference type="PANTHER" id="PTHR47053">
    <property type="entry name" value="MUREIN DD-ENDOPEPTIDASE MEPH-RELATED"/>
    <property type="match status" value="1"/>
</dbReference>
<reference evidence="6 7" key="1">
    <citation type="submission" date="2019-10" db="EMBL/GenBank/DDBJ databases">
        <title>Rubrobacter sp nov SCSIO 52090 isolated from a deep-sea sediment in the South China Sea.</title>
        <authorList>
            <person name="Chen R.W."/>
        </authorList>
    </citation>
    <scope>NUCLEOTIDE SEQUENCE [LARGE SCALE GENOMIC DNA]</scope>
    <source>
        <strain evidence="6 7">SCSIO 52909</strain>
    </source>
</reference>